<dbReference type="Gene3D" id="3.40.50.150">
    <property type="entry name" value="Vaccinia Virus protein VP39"/>
    <property type="match status" value="1"/>
</dbReference>
<feature type="compositionally biased region" description="Low complexity" evidence="1">
    <location>
        <begin position="39"/>
        <end position="57"/>
    </location>
</feature>
<evidence type="ECO:0000256" key="1">
    <source>
        <dbReference type="SAM" id="MobiDB-lite"/>
    </source>
</evidence>
<reference evidence="2 3" key="1">
    <citation type="submission" date="2022-03" db="EMBL/GenBank/DDBJ databases">
        <title>Streptomyces yunnanensis P86,complete genome.</title>
        <authorList>
            <person name="Chen S."/>
            <person name="Zhang Q."/>
        </authorList>
    </citation>
    <scope>NUCLEOTIDE SEQUENCE [LARGE SCALE GENOMIC DNA]</scope>
    <source>
        <strain evidence="2 3">P86</strain>
    </source>
</reference>
<dbReference type="GO" id="GO:0032259">
    <property type="term" value="P:methylation"/>
    <property type="evidence" value="ECO:0007669"/>
    <property type="project" value="UniProtKB-KW"/>
</dbReference>
<keyword evidence="2" id="KW-0489">Methyltransferase</keyword>
<dbReference type="EMBL" id="CP095749">
    <property type="protein sequence ID" value="WEB45060.1"/>
    <property type="molecule type" value="Genomic_DNA"/>
</dbReference>
<dbReference type="Pfam" id="PF13489">
    <property type="entry name" value="Methyltransf_23"/>
    <property type="match status" value="1"/>
</dbReference>
<keyword evidence="2" id="KW-0808">Transferase</keyword>
<dbReference type="GO" id="GO:0008168">
    <property type="term" value="F:methyltransferase activity"/>
    <property type="evidence" value="ECO:0007669"/>
    <property type="project" value="UniProtKB-KW"/>
</dbReference>
<dbReference type="InterPro" id="IPR029063">
    <property type="entry name" value="SAM-dependent_MTases_sf"/>
</dbReference>
<proteinExistence type="predicted"/>
<accession>A0ABY8AMD8</accession>
<protein>
    <submittedName>
        <fullName evidence="2">Class I SAM-dependent methyltransferase</fullName>
    </submittedName>
</protein>
<evidence type="ECO:0000313" key="3">
    <source>
        <dbReference type="Proteomes" id="UP001218629"/>
    </source>
</evidence>
<gene>
    <name evidence="2" type="ORF">MOV08_41060</name>
</gene>
<sequence>MSETSPSPSRVDVVLPCLAGAQALPWVPDRIAQGRRATDIAAAAQPHAPTPATGRPAPAEPRDPWTDQPYAHALRTGSGPLFLRRLSPSDSAQGPGWRGDLLPLDVERWCAVPDAADSSVLRRCTGPVLDAGCGPGRLVAALSAQGVPALGIDVSPTAVACTRRLGGRAVRRSVFDRLPQEGRWGTVLLMDGNIGIGGDPIGLLDRLRTVVAPGGRLLAEAAPHDVDERLTARVEDARGRHGRPFPWARLGTNALLHAADATGWLPTGRWAVDGRPFVALRRSGPERMPNGGPRAGCSS</sequence>
<feature type="region of interest" description="Disordered" evidence="1">
    <location>
        <begin position="38"/>
        <end position="65"/>
    </location>
</feature>
<keyword evidence="3" id="KW-1185">Reference proteome</keyword>
<evidence type="ECO:0000313" key="2">
    <source>
        <dbReference type="EMBL" id="WEB45060.1"/>
    </source>
</evidence>
<dbReference type="CDD" id="cd02440">
    <property type="entry name" value="AdoMet_MTases"/>
    <property type="match status" value="1"/>
</dbReference>
<name>A0ABY8AMD8_9ACTN</name>
<dbReference type="SUPFAM" id="SSF53335">
    <property type="entry name" value="S-adenosyl-L-methionine-dependent methyltransferases"/>
    <property type="match status" value="1"/>
</dbReference>
<organism evidence="2 3">
    <name type="scientific">Streptomyces yunnanensis</name>
    <dbReference type="NCBI Taxonomy" id="156453"/>
    <lineage>
        <taxon>Bacteria</taxon>
        <taxon>Bacillati</taxon>
        <taxon>Actinomycetota</taxon>
        <taxon>Actinomycetes</taxon>
        <taxon>Kitasatosporales</taxon>
        <taxon>Streptomycetaceae</taxon>
        <taxon>Streptomyces</taxon>
    </lineage>
</organism>
<dbReference type="Proteomes" id="UP001218629">
    <property type="component" value="Chromosome"/>
</dbReference>